<name>A0AAW6TTZ0_9BACT</name>
<dbReference type="Pfam" id="PF12728">
    <property type="entry name" value="HTH_17"/>
    <property type="match status" value="1"/>
</dbReference>
<dbReference type="EMBL" id="JASCXX010000009">
    <property type="protein sequence ID" value="MDI6449152.1"/>
    <property type="molecule type" value="Genomic_DNA"/>
</dbReference>
<feature type="domain" description="Helix-turn-helix" evidence="2">
    <location>
        <begin position="31"/>
        <end position="82"/>
    </location>
</feature>
<dbReference type="SUPFAM" id="SSF46955">
    <property type="entry name" value="Putative DNA-binding domain"/>
    <property type="match status" value="1"/>
</dbReference>
<accession>A0AAW6TTZ0</accession>
<dbReference type="AlphaFoldDB" id="A0AAW6TTZ0"/>
<dbReference type="Proteomes" id="UP001431776">
    <property type="component" value="Unassembled WGS sequence"/>
</dbReference>
<dbReference type="InterPro" id="IPR041657">
    <property type="entry name" value="HTH_17"/>
</dbReference>
<proteinExistence type="predicted"/>
<comment type="caution">
    <text evidence="3">The sequence shown here is derived from an EMBL/GenBank/DDBJ whole genome shotgun (WGS) entry which is preliminary data.</text>
</comment>
<keyword evidence="4" id="KW-1185">Reference proteome</keyword>
<sequence>MSKRKNNPIRRQSPKDGSDACAAPESFRAVSLKAIAELLDTTRSSARRWLKEAGIRPISLGRGAKGAIRYRWAEVEAWLKSRQYVE</sequence>
<evidence type="ECO:0000313" key="4">
    <source>
        <dbReference type="Proteomes" id="UP001431776"/>
    </source>
</evidence>
<dbReference type="Gene3D" id="1.10.10.10">
    <property type="entry name" value="Winged helix-like DNA-binding domain superfamily/Winged helix DNA-binding domain"/>
    <property type="match status" value="1"/>
</dbReference>
<feature type="region of interest" description="Disordered" evidence="1">
    <location>
        <begin position="1"/>
        <end position="22"/>
    </location>
</feature>
<reference evidence="3" key="1">
    <citation type="submission" date="2023-05" db="EMBL/GenBank/DDBJ databases">
        <title>Anaerotaeda fermentans gen. nov., sp. nov., a novel anaerobic planctomycete of the new family within the order Sedimentisphaerales isolated from Taman Peninsula, Russia.</title>
        <authorList>
            <person name="Khomyakova M.A."/>
            <person name="Merkel A.Y."/>
            <person name="Slobodkin A.I."/>
        </authorList>
    </citation>
    <scope>NUCLEOTIDE SEQUENCE</scope>
    <source>
        <strain evidence="3">M17dextr</strain>
    </source>
</reference>
<evidence type="ECO:0000313" key="3">
    <source>
        <dbReference type="EMBL" id="MDI6449152.1"/>
    </source>
</evidence>
<evidence type="ECO:0000259" key="2">
    <source>
        <dbReference type="Pfam" id="PF12728"/>
    </source>
</evidence>
<dbReference type="InterPro" id="IPR036388">
    <property type="entry name" value="WH-like_DNA-bd_sf"/>
</dbReference>
<dbReference type="RefSeq" id="WP_349244561.1">
    <property type="nucleotide sequence ID" value="NZ_JASCXX010000009.1"/>
</dbReference>
<evidence type="ECO:0000256" key="1">
    <source>
        <dbReference type="SAM" id="MobiDB-lite"/>
    </source>
</evidence>
<dbReference type="InterPro" id="IPR009061">
    <property type="entry name" value="DNA-bd_dom_put_sf"/>
</dbReference>
<protein>
    <submittedName>
        <fullName evidence="3">Helix-turn-helix domain-containing protein</fullName>
    </submittedName>
</protein>
<organism evidence="3 4">
    <name type="scientific">Anaerobaca lacustris</name>
    <dbReference type="NCBI Taxonomy" id="3044600"/>
    <lineage>
        <taxon>Bacteria</taxon>
        <taxon>Pseudomonadati</taxon>
        <taxon>Planctomycetota</taxon>
        <taxon>Phycisphaerae</taxon>
        <taxon>Sedimentisphaerales</taxon>
        <taxon>Anaerobacaceae</taxon>
        <taxon>Anaerobaca</taxon>
    </lineage>
</organism>
<gene>
    <name evidence="3" type="ORF">QJ522_08855</name>
</gene>